<keyword evidence="2" id="KW-1185">Reference proteome</keyword>
<dbReference type="GeneID" id="93701173"/>
<dbReference type="PATRIC" id="fig|135735.6.peg.2114"/>
<accession>A0A1X7E4H0</accession>
<dbReference type="RefSeq" id="WP_019395502.1">
    <property type="nucleotide sequence ID" value="NZ_ALIM01000049.1"/>
</dbReference>
<dbReference type="KEGG" id="beo:BEH_10165"/>
<dbReference type="AlphaFoldDB" id="A0A0H4KFP3"/>
<accession>A0A0H4KFP3</accession>
<proteinExistence type="predicted"/>
<name>A0A0H4KFP3_9BACI</name>
<evidence type="ECO:0000313" key="1">
    <source>
        <dbReference type="EMBL" id="AKO92425.1"/>
    </source>
</evidence>
<reference evidence="2" key="2">
    <citation type="submission" date="2015-06" db="EMBL/GenBank/DDBJ databases">
        <title>Genome Sequence of Bacillus endophyticus and Analysis of its Companion Mechanism in the Ketogulonigenium vulgare-Bacillus strain Consortium.</title>
        <authorList>
            <person name="Jia N."/>
            <person name="Du J."/>
            <person name="Ding M.-Z."/>
            <person name="Gao F."/>
            <person name="Yuan Y.-J."/>
        </authorList>
    </citation>
    <scope>NUCLEOTIDE SEQUENCE [LARGE SCALE GENOMIC DNA]</scope>
    <source>
        <strain evidence="2">Hbe603</strain>
    </source>
</reference>
<evidence type="ECO:0000313" key="2">
    <source>
        <dbReference type="Proteomes" id="UP000036202"/>
    </source>
</evidence>
<dbReference type="InterPro" id="IPR025018">
    <property type="entry name" value="DUF3953"/>
</dbReference>
<dbReference type="EMBL" id="CP011974">
    <property type="protein sequence ID" value="AKO92425.1"/>
    <property type="molecule type" value="Genomic_DNA"/>
</dbReference>
<organism evidence="1 2">
    <name type="scientific">Priestia filamentosa</name>
    <dbReference type="NCBI Taxonomy" id="1402861"/>
    <lineage>
        <taxon>Bacteria</taxon>
        <taxon>Bacillati</taxon>
        <taxon>Bacillota</taxon>
        <taxon>Bacilli</taxon>
        <taxon>Bacillales</taxon>
        <taxon>Bacillaceae</taxon>
        <taxon>Priestia</taxon>
    </lineage>
</organism>
<sequence>MKILRFMVAIIVICSALYTLFFNNSTSLSIMQVSLCILIFISGFIELQNKRKGYAIFMFLVGLFLVITTIYISYG</sequence>
<dbReference type="Proteomes" id="UP000036202">
    <property type="component" value="Chromosome"/>
</dbReference>
<reference evidence="1 2" key="1">
    <citation type="journal article" date="2015" name="PLoS ONE">
        <title>Genome Sequence of Bacillus endophyticus and Analysis of Its Companion Mechanism in the Ketogulonigenium vulgare-Bacillus Strain Consortium.</title>
        <authorList>
            <person name="Jia N."/>
            <person name="Du J."/>
            <person name="Ding M.Z."/>
            <person name="Gao F."/>
            <person name="Yuan Y.J."/>
        </authorList>
    </citation>
    <scope>NUCLEOTIDE SEQUENCE [LARGE SCALE GENOMIC DNA]</scope>
    <source>
        <strain evidence="1 2">Hbe603</strain>
    </source>
</reference>
<gene>
    <name evidence="1" type="ORF">BEH_10165</name>
</gene>
<protein>
    <submittedName>
        <fullName evidence="1">Uncharacterized protein</fullName>
    </submittedName>
</protein>
<dbReference type="Pfam" id="PF13129">
    <property type="entry name" value="DUF3953"/>
    <property type="match status" value="1"/>
</dbReference>